<evidence type="ECO:0000313" key="6">
    <source>
        <dbReference type="Proteomes" id="UP001156903"/>
    </source>
</evidence>
<evidence type="ECO:0000256" key="2">
    <source>
        <dbReference type="ARBA" id="ARBA00022448"/>
    </source>
</evidence>
<protein>
    <recommendedName>
        <fullName evidence="7">ABC transporter substrate-binding protein</fullName>
    </recommendedName>
</protein>
<evidence type="ECO:0000256" key="1">
    <source>
        <dbReference type="ARBA" id="ARBA00009023"/>
    </source>
</evidence>
<dbReference type="Proteomes" id="UP001156903">
    <property type="component" value="Unassembled WGS sequence"/>
</dbReference>
<evidence type="ECO:0008006" key="7">
    <source>
        <dbReference type="Google" id="ProtNLM"/>
    </source>
</evidence>
<dbReference type="InterPro" id="IPR018389">
    <property type="entry name" value="DctP_fam"/>
</dbReference>
<evidence type="ECO:0000256" key="4">
    <source>
        <dbReference type="SAM" id="SignalP"/>
    </source>
</evidence>
<dbReference type="CDD" id="cd13666">
    <property type="entry name" value="PBP2_TRAP_DctP_like_1"/>
    <property type="match status" value="1"/>
</dbReference>
<dbReference type="Pfam" id="PF03480">
    <property type="entry name" value="DctP"/>
    <property type="match status" value="1"/>
</dbReference>
<evidence type="ECO:0000313" key="5">
    <source>
        <dbReference type="EMBL" id="GLS15365.1"/>
    </source>
</evidence>
<sequence>MPSTRNLITAVALAAGALVSTLASAQTTLRYAVGFPTGAAPESAKIYADAVKQYTNNTVNLRVYDLSLLNLAEMSSGLKQGLADIGYVLTPYTPAEYPHLNMASELSMLLALENDTSGKAGMAFGGALAEFIFTKCPECNADFARQNQVFTSTGGSSPYMLLCTKPISTAADLKGARLRAGGAAWARWARQVGATPVSMPGNEIFEAMKQKVVECSIQSAPELSGLNLKEVTTDITPGVPGGTFSGATTNINRDVWRKLTEDQRRGMLRAGTVMGAQVTYRYYVYAKRDVEQAVAKGAKLHQPDAEMLKVSRAAIEADAPNLAATYAKQHNVKRGDELIAAMRPLLTKWTQLVAPINSAEALADLYWNEVYSKVDVKVHGLQ</sequence>
<feature type="signal peptide" evidence="4">
    <location>
        <begin position="1"/>
        <end position="25"/>
    </location>
</feature>
<accession>A0ABQ6C5W1</accession>
<dbReference type="PANTHER" id="PTHR33376:SF7">
    <property type="entry name" value="C4-DICARBOXYLATE-BINDING PROTEIN DCTB"/>
    <property type="match status" value="1"/>
</dbReference>
<reference evidence="6" key="1">
    <citation type="journal article" date="2019" name="Int. J. Syst. Evol. Microbiol.">
        <title>The Global Catalogue of Microorganisms (GCM) 10K type strain sequencing project: providing services to taxonomists for standard genome sequencing and annotation.</title>
        <authorList>
            <consortium name="The Broad Institute Genomics Platform"/>
            <consortium name="The Broad Institute Genome Sequencing Center for Infectious Disease"/>
            <person name="Wu L."/>
            <person name="Ma J."/>
        </authorList>
    </citation>
    <scope>NUCLEOTIDE SEQUENCE [LARGE SCALE GENOMIC DNA]</scope>
    <source>
        <strain evidence="6">NBRC 109341</strain>
    </source>
</reference>
<feature type="chain" id="PRO_5046770962" description="ABC transporter substrate-binding protein" evidence="4">
    <location>
        <begin position="26"/>
        <end position="382"/>
    </location>
</feature>
<dbReference type="Gene3D" id="3.40.190.170">
    <property type="entry name" value="Bacterial extracellular solute-binding protein, family 7"/>
    <property type="match status" value="1"/>
</dbReference>
<keyword evidence="3 4" id="KW-0732">Signal</keyword>
<comment type="caution">
    <text evidence="5">The sequence shown here is derived from an EMBL/GenBank/DDBJ whole genome shotgun (WGS) entry which is preliminary data.</text>
</comment>
<dbReference type="EMBL" id="BSPB01000024">
    <property type="protein sequence ID" value="GLS15365.1"/>
    <property type="molecule type" value="Genomic_DNA"/>
</dbReference>
<dbReference type="PANTHER" id="PTHR33376">
    <property type="match status" value="1"/>
</dbReference>
<dbReference type="RefSeq" id="WP_234264462.1">
    <property type="nucleotide sequence ID" value="NZ_BSPB01000024.1"/>
</dbReference>
<proteinExistence type="inferred from homology"/>
<dbReference type="InterPro" id="IPR038404">
    <property type="entry name" value="TRAP_DctP_sf"/>
</dbReference>
<evidence type="ECO:0000256" key="3">
    <source>
        <dbReference type="ARBA" id="ARBA00022729"/>
    </source>
</evidence>
<keyword evidence="2" id="KW-0813">Transport</keyword>
<gene>
    <name evidence="5" type="ORF">GCM10007935_28000</name>
</gene>
<name>A0ABQ6C5W1_9BURK</name>
<keyword evidence="6" id="KW-1185">Reference proteome</keyword>
<comment type="similarity">
    <text evidence="1">Belongs to the bacterial solute-binding protein 7 family.</text>
</comment>
<organism evidence="5 6">
    <name type="scientific">Hydrogenophaga electricum</name>
    <dbReference type="NCBI Taxonomy" id="1230953"/>
    <lineage>
        <taxon>Bacteria</taxon>
        <taxon>Pseudomonadati</taxon>
        <taxon>Pseudomonadota</taxon>
        <taxon>Betaproteobacteria</taxon>
        <taxon>Burkholderiales</taxon>
        <taxon>Comamonadaceae</taxon>
        <taxon>Hydrogenophaga</taxon>
    </lineage>
</organism>